<gene>
    <name evidence="3" type="ORF">JRV97_07230</name>
</gene>
<dbReference type="RefSeq" id="WP_280997597.1">
    <property type="nucleotide sequence ID" value="NZ_CP069362.1"/>
</dbReference>
<protein>
    <submittedName>
        <fullName evidence="3">Response regulator</fullName>
    </submittedName>
</protein>
<dbReference type="SUPFAM" id="SSF52172">
    <property type="entry name" value="CheY-like"/>
    <property type="match status" value="1"/>
</dbReference>
<organism evidence="3 4">
    <name type="scientific">Marinitoga aeolica</name>
    <dbReference type="NCBI Taxonomy" id="2809031"/>
    <lineage>
        <taxon>Bacteria</taxon>
        <taxon>Thermotogati</taxon>
        <taxon>Thermotogota</taxon>
        <taxon>Thermotogae</taxon>
        <taxon>Petrotogales</taxon>
        <taxon>Petrotogaceae</taxon>
        <taxon>Marinitoga</taxon>
    </lineage>
</organism>
<sequence length="93" mass="10863">MYNILIVDDSRFDRIIIRDMIEEIGYNVIGEAENGKEAINMYFKIYPDIVFMNLIMPVMDGLEAMKFILENDPEAKIIVTSSYSEKNTLKKLY</sequence>
<proteinExistence type="predicted"/>
<dbReference type="PROSITE" id="PS50110">
    <property type="entry name" value="RESPONSE_REGULATORY"/>
    <property type="match status" value="1"/>
</dbReference>
<dbReference type="InterPro" id="IPR001789">
    <property type="entry name" value="Sig_transdc_resp-reg_receiver"/>
</dbReference>
<reference evidence="3 4" key="1">
    <citation type="submission" date="2021-02" db="EMBL/GenBank/DDBJ databases">
        <title>Characterization of Marinitoga sp. nov. str. BP5-C20A.</title>
        <authorList>
            <person name="Erauso G."/>
            <person name="Postec A."/>
        </authorList>
    </citation>
    <scope>NUCLEOTIDE SEQUENCE [LARGE SCALE GENOMIC DNA]</scope>
    <source>
        <strain evidence="3 4">BP5-C20A</strain>
    </source>
</reference>
<evidence type="ECO:0000256" key="1">
    <source>
        <dbReference type="PROSITE-ProRule" id="PRU00169"/>
    </source>
</evidence>
<dbReference type="PANTHER" id="PTHR43228">
    <property type="entry name" value="TWO-COMPONENT RESPONSE REGULATOR"/>
    <property type="match status" value="1"/>
</dbReference>
<dbReference type="Gene3D" id="3.40.50.2300">
    <property type="match status" value="1"/>
</dbReference>
<accession>A0ABY8PNH4</accession>
<evidence type="ECO:0000313" key="4">
    <source>
        <dbReference type="Proteomes" id="UP001232493"/>
    </source>
</evidence>
<keyword evidence="4" id="KW-1185">Reference proteome</keyword>
<dbReference type="Proteomes" id="UP001232493">
    <property type="component" value="Chromosome"/>
</dbReference>
<dbReference type="InterPro" id="IPR011006">
    <property type="entry name" value="CheY-like_superfamily"/>
</dbReference>
<evidence type="ECO:0000259" key="2">
    <source>
        <dbReference type="PROSITE" id="PS50110"/>
    </source>
</evidence>
<evidence type="ECO:0000313" key="3">
    <source>
        <dbReference type="EMBL" id="WGS64168.1"/>
    </source>
</evidence>
<dbReference type="PANTHER" id="PTHR43228:SF1">
    <property type="entry name" value="TWO-COMPONENT RESPONSE REGULATOR ARR22"/>
    <property type="match status" value="1"/>
</dbReference>
<comment type="caution">
    <text evidence="1">Lacks conserved residue(s) required for the propagation of feature annotation.</text>
</comment>
<name>A0ABY8PNH4_9BACT</name>
<dbReference type="Pfam" id="PF00072">
    <property type="entry name" value="Response_reg"/>
    <property type="match status" value="1"/>
</dbReference>
<dbReference type="SMART" id="SM00448">
    <property type="entry name" value="REC"/>
    <property type="match status" value="1"/>
</dbReference>
<dbReference type="InterPro" id="IPR052048">
    <property type="entry name" value="ST_Response_Regulator"/>
</dbReference>
<dbReference type="EMBL" id="CP069362">
    <property type="protein sequence ID" value="WGS64168.1"/>
    <property type="molecule type" value="Genomic_DNA"/>
</dbReference>
<feature type="domain" description="Response regulatory" evidence="2">
    <location>
        <begin position="3"/>
        <end position="93"/>
    </location>
</feature>